<dbReference type="InterPro" id="IPR020835">
    <property type="entry name" value="Catalase_sf"/>
</dbReference>
<evidence type="ECO:0000256" key="12">
    <source>
        <dbReference type="PIRSR" id="PIRSR038928-2"/>
    </source>
</evidence>
<reference evidence="16 17" key="1">
    <citation type="submission" date="2017-12" db="EMBL/GenBank/DDBJ databases">
        <title>Legionella sainthelensi LA01-117, whole genome sequence of a clinical isolate from New Zealand.</title>
        <authorList>
            <person name="Cree S.L."/>
            <person name="Slow S."/>
            <person name="Kennedy M.A."/>
            <person name="Murdoch D.R."/>
            <person name="Biggs P.J."/>
            <person name="Anderson T."/>
        </authorList>
    </citation>
    <scope>NUCLEOTIDE SEQUENCE [LARGE SCALE GENOMIC DNA]</scope>
    <source>
        <strain evidence="16 17">LA01-117</strain>
    </source>
</reference>
<comment type="catalytic activity">
    <reaction evidence="10 13">
        <text>2 H2O2 = O2 + 2 H2O</text>
        <dbReference type="Rhea" id="RHEA:20309"/>
        <dbReference type="ChEBI" id="CHEBI:15377"/>
        <dbReference type="ChEBI" id="CHEBI:15379"/>
        <dbReference type="ChEBI" id="CHEBI:16240"/>
        <dbReference type="EC" id="1.11.1.6"/>
    </reaction>
</comment>
<feature type="active site" evidence="11">
    <location>
        <position position="59"/>
    </location>
</feature>
<dbReference type="FunFam" id="2.40.180.10:FF:000001">
    <property type="entry name" value="Catalase"/>
    <property type="match status" value="1"/>
</dbReference>
<organism evidence="16 17">
    <name type="scientific">Legionella sainthelensi</name>
    <dbReference type="NCBI Taxonomy" id="28087"/>
    <lineage>
        <taxon>Bacteria</taxon>
        <taxon>Pseudomonadati</taxon>
        <taxon>Pseudomonadota</taxon>
        <taxon>Gammaproteobacteria</taxon>
        <taxon>Legionellales</taxon>
        <taxon>Legionellaceae</taxon>
        <taxon>Legionella</taxon>
    </lineage>
</organism>
<evidence type="ECO:0000313" key="16">
    <source>
        <dbReference type="EMBL" id="AUH72540.1"/>
    </source>
</evidence>
<dbReference type="PIRSF" id="PIRSF038928">
    <property type="entry name" value="Catalase_clade1-3"/>
    <property type="match status" value="1"/>
</dbReference>
<name>A0A2H5FM09_9GAMM</name>
<dbReference type="KEGG" id="lsh:CAB17_11060"/>
<evidence type="ECO:0000256" key="6">
    <source>
        <dbReference type="ARBA" id="ARBA00022723"/>
    </source>
</evidence>
<dbReference type="Proteomes" id="UP000234343">
    <property type="component" value="Chromosome"/>
</dbReference>
<evidence type="ECO:0000256" key="5">
    <source>
        <dbReference type="ARBA" id="ARBA00022617"/>
    </source>
</evidence>
<dbReference type="AlphaFoldDB" id="A0A2H5FM09"/>
<dbReference type="GO" id="GO:0042744">
    <property type="term" value="P:hydrogen peroxide catabolic process"/>
    <property type="evidence" value="ECO:0007669"/>
    <property type="project" value="UniProtKB-KW"/>
</dbReference>
<feature type="region of interest" description="Disordered" evidence="14">
    <location>
        <begin position="1"/>
        <end position="23"/>
    </location>
</feature>
<dbReference type="PROSITE" id="PS00438">
    <property type="entry name" value="CATALASE_2"/>
    <property type="match status" value="1"/>
</dbReference>
<keyword evidence="5 12" id="KW-0349">Heme</keyword>
<feature type="domain" description="Catalase core" evidence="15">
    <location>
        <begin position="12"/>
        <end position="393"/>
    </location>
</feature>
<dbReference type="GO" id="GO:0046872">
    <property type="term" value="F:metal ion binding"/>
    <property type="evidence" value="ECO:0007669"/>
    <property type="project" value="UniProtKB-KW"/>
</dbReference>
<evidence type="ECO:0000256" key="4">
    <source>
        <dbReference type="ARBA" id="ARBA00022559"/>
    </source>
</evidence>
<dbReference type="InterPro" id="IPR024711">
    <property type="entry name" value="Catalase_clade1/3"/>
</dbReference>
<keyword evidence="17" id="KW-1185">Reference proteome</keyword>
<dbReference type="SMART" id="SM01060">
    <property type="entry name" value="Catalase"/>
    <property type="match status" value="1"/>
</dbReference>
<dbReference type="RefSeq" id="WP_101900153.1">
    <property type="nucleotide sequence ID" value="NZ_CP025491.2"/>
</dbReference>
<evidence type="ECO:0000256" key="10">
    <source>
        <dbReference type="ARBA" id="ARBA00049254"/>
    </source>
</evidence>
<dbReference type="GO" id="GO:0042542">
    <property type="term" value="P:response to hydrogen peroxide"/>
    <property type="evidence" value="ECO:0007669"/>
    <property type="project" value="TreeGrafter"/>
</dbReference>
<keyword evidence="7 13" id="KW-0560">Oxidoreductase</keyword>
<dbReference type="PANTHER" id="PTHR11465">
    <property type="entry name" value="CATALASE"/>
    <property type="match status" value="1"/>
</dbReference>
<evidence type="ECO:0000259" key="15">
    <source>
        <dbReference type="SMART" id="SM01060"/>
    </source>
</evidence>
<proteinExistence type="inferred from homology"/>
<dbReference type="GO" id="GO:0004096">
    <property type="term" value="F:catalase activity"/>
    <property type="evidence" value="ECO:0007669"/>
    <property type="project" value="UniProtKB-EC"/>
</dbReference>
<evidence type="ECO:0000256" key="8">
    <source>
        <dbReference type="ARBA" id="ARBA00023004"/>
    </source>
</evidence>
<comment type="similarity">
    <text evidence="2 13">Belongs to the catalase family.</text>
</comment>
<evidence type="ECO:0000313" key="17">
    <source>
        <dbReference type="Proteomes" id="UP000234343"/>
    </source>
</evidence>
<evidence type="ECO:0000256" key="14">
    <source>
        <dbReference type="SAM" id="MobiDB-lite"/>
    </source>
</evidence>
<dbReference type="GO" id="GO:0005737">
    <property type="term" value="C:cytoplasm"/>
    <property type="evidence" value="ECO:0007669"/>
    <property type="project" value="TreeGrafter"/>
</dbReference>
<dbReference type="InterPro" id="IPR002226">
    <property type="entry name" value="Catalase_haem_BS"/>
</dbReference>
<accession>A0A2H5FM09</accession>
<dbReference type="PRINTS" id="PR00067">
    <property type="entry name" value="CATALASE"/>
</dbReference>
<evidence type="ECO:0000256" key="11">
    <source>
        <dbReference type="PIRSR" id="PIRSR038928-1"/>
    </source>
</evidence>
<evidence type="ECO:0000256" key="13">
    <source>
        <dbReference type="RuleBase" id="RU000498"/>
    </source>
</evidence>
<dbReference type="InterPro" id="IPR011614">
    <property type="entry name" value="Catalase_core"/>
</dbReference>
<evidence type="ECO:0000256" key="9">
    <source>
        <dbReference type="ARBA" id="ARBA00023324"/>
    </source>
</evidence>
<dbReference type="Pfam" id="PF00199">
    <property type="entry name" value="Catalase"/>
    <property type="match status" value="1"/>
</dbReference>
<dbReference type="InterPro" id="IPR010582">
    <property type="entry name" value="Catalase_immune_responsive"/>
</dbReference>
<evidence type="ECO:0000256" key="1">
    <source>
        <dbReference type="ARBA" id="ARBA00001971"/>
    </source>
</evidence>
<dbReference type="Pfam" id="PF06628">
    <property type="entry name" value="Catalase-rel"/>
    <property type="match status" value="1"/>
</dbReference>
<dbReference type="EC" id="1.11.1.6" evidence="3 13"/>
<keyword evidence="9 13" id="KW-0376">Hydrogen peroxide</keyword>
<dbReference type="Gene3D" id="2.40.180.10">
    <property type="entry name" value="Catalase core domain"/>
    <property type="match status" value="1"/>
</dbReference>
<sequence length="486" mass="55838">MTDKDNNKKFTTTDSGIPVPSDEYSLSIGPNGPIVLHDHYLIEQMANFNREKIPERQPHAKGGGAFGHFEVTEDISKYTKAAVFQPGTKTDVVIRFSTVAGERGSPDTWRDPRGFAVKFYTSEGNFDMVGNNTPVFFVRDPMKFQHFIRSQKRRANNNLRDHDMQWDFWTLSPESAHQVTWLMGDRGIPKNWRHMNGYSSHTYMWVNTQGEKFWVKYHFHTDQGIEFLTQEEADHLAGTDGDYHTRDLYEAIERGDYPSWTLYMQIMPFKEAETYRFNPFDLTKVWPHADYPLIKVGKLTLNRNPTDYHTEIEQAAFEPNNMVPGTGISPDKMLLARVFSYADAHRARLGVNYKQIPVNKPRCPVHSYSKDGAMRIENITDPVYAPNSKGGPKADSSKNPEVATWEAHGDFVRSAYTLRKDDNDFAQANTLVRQVMDDEARNRLVSNVVTHLKNGVTQPVLARAFEYWKKIDQQIGERIEKGVKES</sequence>
<dbReference type="InterPro" id="IPR040333">
    <property type="entry name" value="Catalase_3"/>
</dbReference>
<dbReference type="InterPro" id="IPR024708">
    <property type="entry name" value="Catalase_AS"/>
</dbReference>
<dbReference type="InterPro" id="IPR018028">
    <property type="entry name" value="Catalase"/>
</dbReference>
<feature type="binding site" description="axial binding residue" evidence="12">
    <location>
        <position position="341"/>
    </location>
    <ligand>
        <name>heme</name>
        <dbReference type="ChEBI" id="CHEBI:30413"/>
    </ligand>
    <ligandPart>
        <name>Fe</name>
        <dbReference type="ChEBI" id="CHEBI:18248"/>
    </ligandPart>
</feature>
<dbReference type="PANTHER" id="PTHR11465:SF9">
    <property type="entry name" value="CATALASE"/>
    <property type="match status" value="1"/>
</dbReference>
<dbReference type="PROSITE" id="PS51402">
    <property type="entry name" value="CATALASE_3"/>
    <property type="match status" value="1"/>
</dbReference>
<gene>
    <name evidence="16" type="ORF">CAB17_11060</name>
</gene>
<evidence type="ECO:0000256" key="2">
    <source>
        <dbReference type="ARBA" id="ARBA00005329"/>
    </source>
</evidence>
<dbReference type="GO" id="GO:0020037">
    <property type="term" value="F:heme binding"/>
    <property type="evidence" value="ECO:0007669"/>
    <property type="project" value="InterPro"/>
</dbReference>
<feature type="active site" evidence="11">
    <location>
        <position position="131"/>
    </location>
</feature>
<dbReference type="SUPFAM" id="SSF56634">
    <property type="entry name" value="Heme-dependent catalase-like"/>
    <property type="match status" value="1"/>
</dbReference>
<keyword evidence="8 12" id="KW-0408">Iron</keyword>
<protein>
    <recommendedName>
        <fullName evidence="3 13">Catalase</fullName>
        <ecNumber evidence="3 13">1.11.1.6</ecNumber>
    </recommendedName>
</protein>
<evidence type="ECO:0000256" key="7">
    <source>
        <dbReference type="ARBA" id="ARBA00023002"/>
    </source>
</evidence>
<keyword evidence="4 13" id="KW-0575">Peroxidase</keyword>
<dbReference type="CDD" id="cd08156">
    <property type="entry name" value="catalase_clade_3"/>
    <property type="match status" value="1"/>
</dbReference>
<dbReference type="EMBL" id="CP025491">
    <property type="protein sequence ID" value="AUH72540.1"/>
    <property type="molecule type" value="Genomic_DNA"/>
</dbReference>
<evidence type="ECO:0000256" key="3">
    <source>
        <dbReference type="ARBA" id="ARBA00012314"/>
    </source>
</evidence>
<keyword evidence="6 12" id="KW-0479">Metal-binding</keyword>
<dbReference type="PROSITE" id="PS00437">
    <property type="entry name" value="CATALASE_1"/>
    <property type="match status" value="1"/>
</dbReference>
<comment type="cofactor">
    <cofactor evidence="1 12">
        <name>heme</name>
        <dbReference type="ChEBI" id="CHEBI:30413"/>
    </cofactor>
</comment>